<proteinExistence type="predicted"/>
<name>X1NHB5_9ZZZZ</name>
<dbReference type="EMBL" id="BARV01025305">
    <property type="protein sequence ID" value="GAI42978.1"/>
    <property type="molecule type" value="Genomic_DNA"/>
</dbReference>
<sequence>MTVKIVTDSTSDLTPEIASELGITVVPVYVHFGTEAYRDGVDLTTEEFYQKLVHDDTLPITAAPAPTIFAEAYDKLAEETDEILVIGLSSKLSTVYEVELQGINLMKMKCRVEVVDSLWGMMAQGLIAIAAANVANAGASLDEVANVTRRNIRRVDLRIAFDTLKYLKRGGRIGAAQAFL</sequence>
<dbReference type="Gene3D" id="3.40.50.10170">
    <property type="match status" value="1"/>
</dbReference>
<protein>
    <recommendedName>
        <fullName evidence="3">DegV family protein</fullName>
    </recommendedName>
</protein>
<dbReference type="Pfam" id="PF02645">
    <property type="entry name" value="DegV"/>
    <property type="match status" value="1"/>
</dbReference>
<dbReference type="InterPro" id="IPR003797">
    <property type="entry name" value="DegV"/>
</dbReference>
<dbReference type="NCBIfam" id="TIGR00762">
    <property type="entry name" value="DegV"/>
    <property type="match status" value="1"/>
</dbReference>
<reference evidence="2" key="1">
    <citation type="journal article" date="2014" name="Front. Microbiol.">
        <title>High frequency of phylogenetically diverse reductive dehalogenase-homologous genes in deep subseafloor sedimentary metagenomes.</title>
        <authorList>
            <person name="Kawai M."/>
            <person name="Futagami T."/>
            <person name="Toyoda A."/>
            <person name="Takaki Y."/>
            <person name="Nishi S."/>
            <person name="Hori S."/>
            <person name="Arai W."/>
            <person name="Tsubouchi T."/>
            <person name="Morono Y."/>
            <person name="Uchiyama I."/>
            <person name="Ito T."/>
            <person name="Fujiyama A."/>
            <person name="Inagaki F."/>
            <person name="Takami H."/>
        </authorList>
    </citation>
    <scope>NUCLEOTIDE SEQUENCE</scope>
    <source>
        <strain evidence="2">Expedition CK06-06</strain>
    </source>
</reference>
<organism evidence="2">
    <name type="scientific">marine sediment metagenome</name>
    <dbReference type="NCBI Taxonomy" id="412755"/>
    <lineage>
        <taxon>unclassified sequences</taxon>
        <taxon>metagenomes</taxon>
        <taxon>ecological metagenomes</taxon>
    </lineage>
</organism>
<feature type="non-terminal residue" evidence="2">
    <location>
        <position position="180"/>
    </location>
</feature>
<evidence type="ECO:0008006" key="3">
    <source>
        <dbReference type="Google" id="ProtNLM"/>
    </source>
</evidence>
<keyword evidence="1" id="KW-0446">Lipid-binding</keyword>
<dbReference type="InterPro" id="IPR050270">
    <property type="entry name" value="DegV_domain_contain"/>
</dbReference>
<dbReference type="SUPFAM" id="SSF82549">
    <property type="entry name" value="DAK1/DegV-like"/>
    <property type="match status" value="1"/>
</dbReference>
<gene>
    <name evidence="2" type="ORF">S06H3_41126</name>
</gene>
<evidence type="ECO:0000256" key="1">
    <source>
        <dbReference type="ARBA" id="ARBA00023121"/>
    </source>
</evidence>
<accession>X1NHB5</accession>
<dbReference type="PROSITE" id="PS51482">
    <property type="entry name" value="DEGV"/>
    <property type="match status" value="1"/>
</dbReference>
<dbReference type="PANTHER" id="PTHR33434">
    <property type="entry name" value="DEGV DOMAIN-CONTAINING PROTEIN DR_1986-RELATED"/>
    <property type="match status" value="1"/>
</dbReference>
<dbReference type="GO" id="GO:0008289">
    <property type="term" value="F:lipid binding"/>
    <property type="evidence" value="ECO:0007669"/>
    <property type="project" value="UniProtKB-KW"/>
</dbReference>
<dbReference type="PANTHER" id="PTHR33434:SF2">
    <property type="entry name" value="FATTY ACID-BINDING PROTEIN TM_1468"/>
    <property type="match status" value="1"/>
</dbReference>
<comment type="caution">
    <text evidence="2">The sequence shown here is derived from an EMBL/GenBank/DDBJ whole genome shotgun (WGS) entry which is preliminary data.</text>
</comment>
<dbReference type="AlphaFoldDB" id="X1NHB5"/>
<evidence type="ECO:0000313" key="2">
    <source>
        <dbReference type="EMBL" id="GAI42978.1"/>
    </source>
</evidence>